<evidence type="ECO:0008006" key="7">
    <source>
        <dbReference type="Google" id="ProtNLM"/>
    </source>
</evidence>
<organism evidence="5 6">
    <name type="scientific">Mycobacterium alsense</name>
    <dbReference type="NCBI Taxonomy" id="324058"/>
    <lineage>
        <taxon>Bacteria</taxon>
        <taxon>Bacillati</taxon>
        <taxon>Actinomycetota</taxon>
        <taxon>Actinomycetes</taxon>
        <taxon>Mycobacteriales</taxon>
        <taxon>Mycobacteriaceae</taxon>
        <taxon>Mycobacterium</taxon>
    </lineage>
</organism>
<dbReference type="AlphaFoldDB" id="A0ABD6P4C4"/>
<dbReference type="Proteomes" id="UP000092086">
    <property type="component" value="Unassembled WGS sequence"/>
</dbReference>
<reference evidence="5 6" key="1">
    <citation type="submission" date="2016-06" db="EMBL/GenBank/DDBJ databases">
        <authorList>
            <person name="Sutton G."/>
            <person name="Brinkac L."/>
            <person name="Sanka R."/>
            <person name="Adams M."/>
            <person name="Lau E."/>
            <person name="Sam S."/>
            <person name="Sreng N."/>
            <person name="Him V."/>
            <person name="Kerleguer A."/>
            <person name="Cheng S."/>
        </authorList>
    </citation>
    <scope>NUCLEOTIDE SEQUENCE [LARGE SCALE GENOMIC DNA]</scope>
    <source>
        <strain evidence="5 6">E2978</strain>
    </source>
</reference>
<dbReference type="Gene3D" id="3.30.70.20">
    <property type="match status" value="1"/>
</dbReference>
<keyword evidence="3" id="KW-0479">Metal-binding</keyword>
<evidence type="ECO:0000256" key="2">
    <source>
        <dbReference type="ARBA" id="ARBA00022679"/>
    </source>
</evidence>
<evidence type="ECO:0000256" key="3">
    <source>
        <dbReference type="ARBA" id="ARBA00022723"/>
    </source>
</evidence>
<evidence type="ECO:0000256" key="1">
    <source>
        <dbReference type="ARBA" id="ARBA00001947"/>
    </source>
</evidence>
<dbReference type="PANTHER" id="PTHR37418">
    <property type="entry name" value="3-KETO-5-AMINOHEXANOATE CLEAVAGE ENZYME-RELATED"/>
    <property type="match status" value="1"/>
</dbReference>
<keyword evidence="4" id="KW-0862">Zinc</keyword>
<evidence type="ECO:0000313" key="6">
    <source>
        <dbReference type="Proteomes" id="UP000092086"/>
    </source>
</evidence>
<dbReference type="EMBL" id="LZIT01000061">
    <property type="protein sequence ID" value="OBG43595.1"/>
    <property type="molecule type" value="Genomic_DNA"/>
</dbReference>
<name>A0ABD6P4C4_9MYCO</name>
<accession>A0ABD6P4C4</accession>
<dbReference type="InterPro" id="IPR008567">
    <property type="entry name" value="BKACE"/>
</dbReference>
<gene>
    <name evidence="5" type="ORF">A5672_10390</name>
</gene>
<proteinExistence type="predicted"/>
<dbReference type="PANTHER" id="PTHR37418:SF2">
    <property type="entry name" value="3-KETO-5-AMINOHEXANOATE CLEAVAGE ENZYME"/>
    <property type="match status" value="1"/>
</dbReference>
<sequence>MSFRDDGKVYLEVGLNEDASKHENPHVPYGAEETARDVVECIQHGASVVHFHARYGDGRQAWTDDEVSRTILAAAAGEVDPLAYPGYAGSLEHIWALAEHPPTGNELLLAPFDPAQHVKDVLWLEDKNQFRAVHFGADDTNGSRPHYPLELDRFTELGLVPSIAVFNAVDLRWVILAARIGILRQPLNIKLFFSDRCVSHSEPAPDVMDFLVSRIPKWIDHEIVVVPYAMSSAELCQELWEHALDRGLGIRVGIGDCPSVFRTTTNAQMVDRAVHLITKRGLAAATPDDVRTRFAVAETDETELVRVIVNRNRCMGWGVCYSHAPEVYQPDSDGYCVVVKPLVDSGLLEQAIQGAASCPERAIRVEL</sequence>
<keyword evidence="2" id="KW-0808">Transferase</keyword>
<comment type="caution">
    <text evidence="5">The sequence shown here is derived from an EMBL/GenBank/DDBJ whole genome shotgun (WGS) entry which is preliminary data.</text>
</comment>
<evidence type="ECO:0000256" key="4">
    <source>
        <dbReference type="ARBA" id="ARBA00022833"/>
    </source>
</evidence>
<dbReference type="GO" id="GO:0046872">
    <property type="term" value="F:metal ion binding"/>
    <property type="evidence" value="ECO:0007669"/>
    <property type="project" value="UniProtKB-KW"/>
</dbReference>
<dbReference type="InterPro" id="IPR013785">
    <property type="entry name" value="Aldolase_TIM"/>
</dbReference>
<comment type="cofactor">
    <cofactor evidence="1">
        <name>Zn(2+)</name>
        <dbReference type="ChEBI" id="CHEBI:29105"/>
    </cofactor>
</comment>
<protein>
    <recommendedName>
        <fullName evidence="7">3-keto-5-aminohexanoate cleavage protein</fullName>
    </recommendedName>
</protein>
<dbReference type="Pfam" id="PF05853">
    <property type="entry name" value="BKACE"/>
    <property type="match status" value="1"/>
</dbReference>
<dbReference type="Gene3D" id="3.20.20.70">
    <property type="entry name" value="Aldolase class I"/>
    <property type="match status" value="1"/>
</dbReference>
<dbReference type="RefSeq" id="WP_068206866.1">
    <property type="nucleotide sequence ID" value="NZ_LZIT01000061.1"/>
</dbReference>
<evidence type="ECO:0000313" key="5">
    <source>
        <dbReference type="EMBL" id="OBG43595.1"/>
    </source>
</evidence>
<dbReference type="Pfam" id="PF13459">
    <property type="entry name" value="Fer4_15"/>
    <property type="match status" value="1"/>
</dbReference>
<dbReference type="GO" id="GO:0016740">
    <property type="term" value="F:transferase activity"/>
    <property type="evidence" value="ECO:0007669"/>
    <property type="project" value="UniProtKB-KW"/>
</dbReference>
<dbReference type="SUPFAM" id="SSF54862">
    <property type="entry name" value="4Fe-4S ferredoxins"/>
    <property type="match status" value="1"/>
</dbReference>